<evidence type="ECO:0000259" key="17">
    <source>
        <dbReference type="Pfam" id="PF14720"/>
    </source>
</evidence>
<dbReference type="GO" id="GO:0008901">
    <property type="term" value="F:ferredoxin hydrogenase activity"/>
    <property type="evidence" value="ECO:0007669"/>
    <property type="project" value="InterPro"/>
</dbReference>
<dbReference type="GO" id="GO:0009055">
    <property type="term" value="F:electron transfer activity"/>
    <property type="evidence" value="ECO:0007669"/>
    <property type="project" value="TreeGrafter"/>
</dbReference>
<dbReference type="PIRSF" id="PIRSF000310">
    <property type="entry name" value="NiFe_hyd_ssu"/>
    <property type="match status" value="1"/>
</dbReference>
<comment type="cofactor">
    <cofactor evidence="2">
        <name>[4Fe-4S] cluster</name>
        <dbReference type="ChEBI" id="CHEBI:49883"/>
    </cofactor>
</comment>
<feature type="binding site" evidence="14">
    <location>
        <position position="247"/>
    </location>
    <ligand>
        <name>[4Fe-4S] cluster</name>
        <dbReference type="ChEBI" id="CHEBI:49883"/>
        <label>2</label>
    </ligand>
</feature>
<keyword evidence="8" id="KW-0732">Signal</keyword>
<dbReference type="GO" id="GO:0051538">
    <property type="term" value="F:3 iron, 4 sulfur cluster binding"/>
    <property type="evidence" value="ECO:0007669"/>
    <property type="project" value="UniProtKB-KW"/>
</dbReference>
<evidence type="ECO:0000313" key="19">
    <source>
        <dbReference type="Proteomes" id="UP000031433"/>
    </source>
</evidence>
<keyword evidence="12 14" id="KW-0411">Iron-sulfur</keyword>
<comment type="subunit">
    <text evidence="5">Heterodimer of a large and a small subunit.</text>
</comment>
<evidence type="ECO:0000256" key="14">
    <source>
        <dbReference type="PIRSR" id="PIRSR000310-1"/>
    </source>
</evidence>
<evidence type="ECO:0000256" key="11">
    <source>
        <dbReference type="ARBA" id="ARBA00023004"/>
    </source>
</evidence>
<name>A0A0C1TQL6_9BACT</name>
<dbReference type="NCBIfam" id="TIGR00391">
    <property type="entry name" value="hydA"/>
    <property type="match status" value="1"/>
</dbReference>
<dbReference type="GO" id="GO:0042597">
    <property type="term" value="C:periplasmic space"/>
    <property type="evidence" value="ECO:0007669"/>
    <property type="project" value="UniProtKB-SubCell"/>
</dbReference>
<feature type="binding site" evidence="14">
    <location>
        <position position="80"/>
    </location>
    <ligand>
        <name>[4Fe-4S] cluster</name>
        <dbReference type="ChEBI" id="CHEBI:49883"/>
        <label>1</label>
    </ligand>
</feature>
<comment type="cofactor">
    <cofactor evidence="1">
        <name>[3Fe-4S] cluster</name>
        <dbReference type="ChEBI" id="CHEBI:21137"/>
    </cofactor>
</comment>
<dbReference type="PROSITE" id="PS51318">
    <property type="entry name" value="TAT"/>
    <property type="match status" value="1"/>
</dbReference>
<keyword evidence="13 14" id="KW-0003">3Fe-4S</keyword>
<dbReference type="GO" id="GO:0016020">
    <property type="term" value="C:membrane"/>
    <property type="evidence" value="ECO:0007669"/>
    <property type="project" value="TreeGrafter"/>
</dbReference>
<feature type="domain" description="Cytochrome-c3 hydrogenase C-terminal" evidence="17">
    <location>
        <begin position="239"/>
        <end position="322"/>
    </location>
</feature>
<dbReference type="InterPro" id="IPR027394">
    <property type="entry name" value="Cytochrome-c3_hydrogenase_C"/>
</dbReference>
<dbReference type="InterPro" id="IPR006311">
    <property type="entry name" value="TAT_signal"/>
</dbReference>
<keyword evidence="19" id="KW-1185">Reference proteome</keyword>
<dbReference type="GO" id="GO:0009061">
    <property type="term" value="P:anaerobic respiration"/>
    <property type="evidence" value="ECO:0007669"/>
    <property type="project" value="TreeGrafter"/>
</dbReference>
<keyword evidence="6 14" id="KW-0004">4Fe-4S</keyword>
<dbReference type="Gene3D" id="3.40.50.700">
    <property type="entry name" value="NADH:ubiquinone oxidoreductase-like, 20kDa subunit"/>
    <property type="match status" value="1"/>
</dbReference>
<evidence type="ECO:0000256" key="13">
    <source>
        <dbReference type="ARBA" id="ARBA00023291"/>
    </source>
</evidence>
<evidence type="ECO:0000256" key="6">
    <source>
        <dbReference type="ARBA" id="ARBA00022485"/>
    </source>
</evidence>
<gene>
    <name evidence="18" type="ORF">SE37_02475</name>
</gene>
<dbReference type="GO" id="GO:0044569">
    <property type="term" value="C:[Ni-Fe] hydrogenase complex"/>
    <property type="evidence" value="ECO:0007669"/>
    <property type="project" value="TreeGrafter"/>
</dbReference>
<feature type="binding site" evidence="14">
    <location>
        <position position="77"/>
    </location>
    <ligand>
        <name>[4Fe-4S] cluster</name>
        <dbReference type="ChEBI" id="CHEBI:49883"/>
        <label>1</label>
    </ligand>
</feature>
<dbReference type="Proteomes" id="UP000031433">
    <property type="component" value="Unassembled WGS sequence"/>
</dbReference>
<feature type="binding site" evidence="14">
    <location>
        <position position="287"/>
    </location>
    <ligand>
        <name>[3Fe-4S] cluster</name>
        <dbReference type="ChEBI" id="CHEBI:21137"/>
    </ligand>
</feature>
<dbReference type="Pfam" id="PF01058">
    <property type="entry name" value="Oxidored_q6"/>
    <property type="match status" value="1"/>
</dbReference>
<organism evidence="18 19">
    <name type="scientific">Geobacter soli</name>
    <dbReference type="NCBI Taxonomy" id="1510391"/>
    <lineage>
        <taxon>Bacteria</taxon>
        <taxon>Pseudomonadati</taxon>
        <taxon>Thermodesulfobacteriota</taxon>
        <taxon>Desulfuromonadia</taxon>
        <taxon>Geobacterales</taxon>
        <taxon>Geobacteraceae</taxon>
        <taxon>Geobacter</taxon>
    </lineage>
</organism>
<dbReference type="SUPFAM" id="SSF56770">
    <property type="entry name" value="HydA/Nqo6-like"/>
    <property type="match status" value="1"/>
</dbReference>
<evidence type="ECO:0000256" key="15">
    <source>
        <dbReference type="SAM" id="MobiDB-lite"/>
    </source>
</evidence>
<comment type="caution">
    <text evidence="18">The sequence shown here is derived from an EMBL/GenBank/DDBJ whole genome shotgun (WGS) entry which is preliminary data.</text>
</comment>
<sequence length="397" mass="41963">MAPLLDDPWTGAESFFDYLTRRGVSRREFLGFCGRLAVLMGAGLAATGPPAAAAREIARRLGSAQRPNVVWLQLQECTGCLESALRSGSTPIDELLLELISLDYNELLMTTSGSEANALLAGAEQKPHLLIVNGSVPLKSHGAYCTIGGESAEAVLKRAAQNATAIIAVGACATYGSIQAASPNPTGAVGIGDVISDRPVVNIGGCPPIAEVITATISYYLAYGRTPRLDDEGRPLFAYGQRIHDKCPRRANFDAGQFAERFDDEGARKGYCLYQLGCKGPATFAPCPTLEWNLGQSFPIKAGHPCLGCTEEQFFDRMTPFYQRVPDIPLPGIGVESSANVLGAAAVAASTGGVAIHAAATVIARQRKRRSTPESLPLAVLGETGAERPTEKRDKSG</sequence>
<dbReference type="GO" id="GO:0051539">
    <property type="term" value="F:4 iron, 4 sulfur cluster binding"/>
    <property type="evidence" value="ECO:0007669"/>
    <property type="project" value="UniProtKB-KW"/>
</dbReference>
<dbReference type="PANTHER" id="PTHR30013:SF7">
    <property type="entry name" value="HYDROGENASE-2 SMALL CHAIN"/>
    <property type="match status" value="1"/>
</dbReference>
<evidence type="ECO:0000256" key="1">
    <source>
        <dbReference type="ARBA" id="ARBA00001927"/>
    </source>
</evidence>
<feature type="binding site" evidence="14">
    <location>
        <position position="306"/>
    </location>
    <ligand>
        <name>[3Fe-4S] cluster</name>
        <dbReference type="ChEBI" id="CHEBI:21137"/>
    </ligand>
</feature>
<feature type="binding site" evidence="14">
    <location>
        <position position="272"/>
    </location>
    <ligand>
        <name>[4Fe-4S] cluster</name>
        <dbReference type="ChEBI" id="CHEBI:49883"/>
        <label>2</label>
    </ligand>
</feature>
<evidence type="ECO:0000256" key="10">
    <source>
        <dbReference type="ARBA" id="ARBA00023002"/>
    </source>
</evidence>
<feature type="binding site" evidence="14">
    <location>
        <position position="244"/>
    </location>
    <ligand>
        <name>[4Fe-4S] cluster</name>
        <dbReference type="ChEBI" id="CHEBI:49883"/>
        <label>2</label>
    </ligand>
</feature>
<feature type="region of interest" description="Disordered" evidence="15">
    <location>
        <begin position="372"/>
        <end position="397"/>
    </location>
</feature>
<accession>A0A0C1TQL6</accession>
<dbReference type="Pfam" id="PF14720">
    <property type="entry name" value="NiFe_hyd_SSU_C"/>
    <property type="match status" value="1"/>
</dbReference>
<feature type="domain" description="NADH:ubiquinone oxidoreductase-like 20kDa subunit" evidence="16">
    <location>
        <begin position="77"/>
        <end position="219"/>
    </location>
</feature>
<protein>
    <submittedName>
        <fullName evidence="18">Ni/Fe hydrogenase</fullName>
    </submittedName>
</protein>
<feature type="binding site" evidence="14">
    <location>
        <position position="309"/>
    </location>
    <ligand>
        <name>[3Fe-4S] cluster</name>
        <dbReference type="ChEBI" id="CHEBI:21137"/>
    </ligand>
</feature>
<dbReference type="GO" id="GO:0009375">
    <property type="term" value="C:ferredoxin hydrogenase complex"/>
    <property type="evidence" value="ECO:0007669"/>
    <property type="project" value="InterPro"/>
</dbReference>
<dbReference type="InterPro" id="IPR037024">
    <property type="entry name" value="NiFe_Hase_small_N_sf"/>
</dbReference>
<evidence type="ECO:0000256" key="4">
    <source>
        <dbReference type="ARBA" id="ARBA00006605"/>
    </source>
</evidence>
<dbReference type="RefSeq" id="WP_039643357.1">
    <property type="nucleotide sequence ID" value="NZ_JXBL01000001.1"/>
</dbReference>
<evidence type="ECO:0000256" key="3">
    <source>
        <dbReference type="ARBA" id="ARBA00004418"/>
    </source>
</evidence>
<dbReference type="GO" id="GO:0046872">
    <property type="term" value="F:metal ion binding"/>
    <property type="evidence" value="ECO:0007669"/>
    <property type="project" value="UniProtKB-KW"/>
</dbReference>
<dbReference type="InterPro" id="IPR006137">
    <property type="entry name" value="NADH_UbQ_OxRdtase-like_20kDa"/>
</dbReference>
<evidence type="ECO:0000256" key="9">
    <source>
        <dbReference type="ARBA" id="ARBA00022764"/>
    </source>
</evidence>
<keyword evidence="10" id="KW-0560">Oxidoreductase</keyword>
<feature type="binding site" evidence="14">
    <location>
        <position position="278"/>
    </location>
    <ligand>
        <name>[4Fe-4S] cluster</name>
        <dbReference type="ChEBI" id="CHEBI:49883"/>
        <label>2</label>
    </ligand>
</feature>
<evidence type="ECO:0000256" key="12">
    <source>
        <dbReference type="ARBA" id="ARBA00023014"/>
    </source>
</evidence>
<dbReference type="InterPro" id="IPR001821">
    <property type="entry name" value="NiFe_hydrogenase_ssu"/>
</dbReference>
<dbReference type="PANTHER" id="PTHR30013">
    <property type="entry name" value="NIFE / NIFESE HYDROGENASE SMALL SUBUNIT FAMILY MEMBER"/>
    <property type="match status" value="1"/>
</dbReference>
<feature type="binding site" evidence="14">
    <location>
        <position position="172"/>
    </location>
    <ligand>
        <name>[4Fe-4S] cluster</name>
        <dbReference type="ChEBI" id="CHEBI:49883"/>
        <label>1</label>
    </ligand>
</feature>
<comment type="subcellular location">
    <subcellularLocation>
        <location evidence="3">Periplasm</location>
    </subcellularLocation>
</comment>
<evidence type="ECO:0000256" key="5">
    <source>
        <dbReference type="ARBA" id="ARBA00011771"/>
    </source>
</evidence>
<dbReference type="InterPro" id="IPR037148">
    <property type="entry name" value="NiFe-Hase_small_C_sf"/>
</dbReference>
<reference evidence="18 19" key="1">
    <citation type="submission" date="2015-01" db="EMBL/GenBank/DDBJ databases">
        <title>Genome sequence of the anaerobic bacterium Geobacter soli GSS01, a dissimilatory Fe(III) reducer from soil.</title>
        <authorList>
            <person name="Yang G."/>
            <person name="Zhou S."/>
        </authorList>
    </citation>
    <scope>NUCLEOTIDE SEQUENCE [LARGE SCALE GENOMIC DNA]</scope>
    <source>
        <strain evidence="18 19">GSS01</strain>
    </source>
</reference>
<feature type="binding site" evidence="14">
    <location>
        <position position="206"/>
    </location>
    <ligand>
        <name>[4Fe-4S] cluster</name>
        <dbReference type="ChEBI" id="CHEBI:49883"/>
        <label>1</label>
    </ligand>
</feature>
<keyword evidence="11 14" id="KW-0408">Iron</keyword>
<evidence type="ECO:0000313" key="18">
    <source>
        <dbReference type="EMBL" id="KIE41573.1"/>
    </source>
</evidence>
<keyword evidence="7 14" id="KW-0479">Metal-binding</keyword>
<evidence type="ECO:0000256" key="7">
    <source>
        <dbReference type="ARBA" id="ARBA00022723"/>
    </source>
</evidence>
<proteinExistence type="inferred from homology"/>
<feature type="compositionally biased region" description="Basic and acidic residues" evidence="15">
    <location>
        <begin position="385"/>
        <end position="397"/>
    </location>
</feature>
<evidence type="ECO:0000256" key="2">
    <source>
        <dbReference type="ARBA" id="ARBA00001966"/>
    </source>
</evidence>
<evidence type="ECO:0000259" key="16">
    <source>
        <dbReference type="Pfam" id="PF01058"/>
    </source>
</evidence>
<dbReference type="AlphaFoldDB" id="A0A0C1TQL6"/>
<dbReference type="EMBL" id="JXBL01000001">
    <property type="protein sequence ID" value="KIE41573.1"/>
    <property type="molecule type" value="Genomic_DNA"/>
</dbReference>
<keyword evidence="9" id="KW-0574">Periplasm</keyword>
<evidence type="ECO:0000256" key="8">
    <source>
        <dbReference type="ARBA" id="ARBA00022729"/>
    </source>
</evidence>
<dbReference type="Gene3D" id="4.10.480.10">
    <property type="entry name" value="Cytochrome-c3 hydrogenase, C-terminal domain"/>
    <property type="match status" value="1"/>
</dbReference>
<comment type="similarity">
    <text evidence="4">Belongs to the [NiFe]/[NiFeSe] hydrogenase small subunit family.</text>
</comment>
<dbReference type="PRINTS" id="PR00614">
    <property type="entry name" value="NIHGNASESMLL"/>
</dbReference>